<comment type="caution">
    <text evidence="1">The sequence shown here is derived from an EMBL/GenBank/DDBJ whole genome shotgun (WGS) entry which is preliminary data.</text>
</comment>
<keyword evidence="2" id="KW-1185">Reference proteome</keyword>
<organism evidence="1 2">
    <name type="scientific">Caenorhabditis auriculariae</name>
    <dbReference type="NCBI Taxonomy" id="2777116"/>
    <lineage>
        <taxon>Eukaryota</taxon>
        <taxon>Metazoa</taxon>
        <taxon>Ecdysozoa</taxon>
        <taxon>Nematoda</taxon>
        <taxon>Chromadorea</taxon>
        <taxon>Rhabditida</taxon>
        <taxon>Rhabditina</taxon>
        <taxon>Rhabditomorpha</taxon>
        <taxon>Rhabditoidea</taxon>
        <taxon>Rhabditidae</taxon>
        <taxon>Peloderinae</taxon>
        <taxon>Caenorhabditis</taxon>
    </lineage>
</organism>
<reference evidence="1" key="1">
    <citation type="submission" date="2020-10" db="EMBL/GenBank/DDBJ databases">
        <authorList>
            <person name="Kikuchi T."/>
        </authorList>
    </citation>
    <scope>NUCLEOTIDE SEQUENCE</scope>
    <source>
        <strain evidence="1">NKZ352</strain>
    </source>
</reference>
<dbReference type="OrthoDB" id="10037617at2759"/>
<gene>
    <name evidence="1" type="ORF">CAUJ_LOCUS2542</name>
</gene>
<evidence type="ECO:0000313" key="2">
    <source>
        <dbReference type="Proteomes" id="UP000835052"/>
    </source>
</evidence>
<dbReference type="Proteomes" id="UP000835052">
    <property type="component" value="Unassembled WGS sequence"/>
</dbReference>
<sequence>MNIRRIDKRSTVVFDVGATVFVVNSSSIGTNIGDTLQSDYRLCITRRVEAEVQKGRLNREAAELADVPPAVLPLHPNRDGTQPFFSVLPSFFGRFGAFCLLNIHYILSSSRRNWMDYAQKDKTKDRKNMFSTLSTTLGREFQRACVTVVRAVAEHVRRRLSNLSEALPCVPLYFSPLVPQDHTSFTCLSDPIHPPRELLAHFYRLAFWLGLAANPRAAFPILHLWAMTLQMAVIGASPMARQSEFGVACLKFR</sequence>
<protein>
    <submittedName>
        <fullName evidence="1">Uncharacterized protein</fullName>
    </submittedName>
</protein>
<evidence type="ECO:0000313" key="1">
    <source>
        <dbReference type="EMBL" id="CAD6186623.1"/>
    </source>
</evidence>
<proteinExistence type="predicted"/>
<dbReference type="AlphaFoldDB" id="A0A8S1GV99"/>
<dbReference type="EMBL" id="CAJGYM010000005">
    <property type="protein sequence ID" value="CAD6186623.1"/>
    <property type="molecule type" value="Genomic_DNA"/>
</dbReference>
<name>A0A8S1GV99_9PELO</name>
<accession>A0A8S1GV99</accession>